<dbReference type="AlphaFoldDB" id="A0A674GRA3"/>
<accession>A0A674GRA3</accession>
<name>A0A674GRA3_TAEGU</name>
<sequence length="62" mass="6706">IFYNCSAPEVSGIANLAVKGLQSALLSRLPSYMEQAHRAAVLWEMGKTLPPLPIFTSSPKGF</sequence>
<dbReference type="Ensembl" id="ENSTGUT00000037193.1">
    <property type="protein sequence ID" value="ENSTGUP00000025469.1"/>
    <property type="gene ID" value="ENSTGUG00000025251.1"/>
</dbReference>
<organism evidence="1 2">
    <name type="scientific">Taeniopygia guttata</name>
    <name type="common">Zebra finch</name>
    <name type="synonym">Poephila guttata</name>
    <dbReference type="NCBI Taxonomy" id="59729"/>
    <lineage>
        <taxon>Eukaryota</taxon>
        <taxon>Metazoa</taxon>
        <taxon>Chordata</taxon>
        <taxon>Craniata</taxon>
        <taxon>Vertebrata</taxon>
        <taxon>Euteleostomi</taxon>
        <taxon>Archelosauria</taxon>
        <taxon>Archosauria</taxon>
        <taxon>Dinosauria</taxon>
        <taxon>Saurischia</taxon>
        <taxon>Theropoda</taxon>
        <taxon>Coelurosauria</taxon>
        <taxon>Aves</taxon>
        <taxon>Neognathae</taxon>
        <taxon>Neoaves</taxon>
        <taxon>Telluraves</taxon>
        <taxon>Australaves</taxon>
        <taxon>Passeriformes</taxon>
        <taxon>Passeroidea</taxon>
        <taxon>Estrildidae</taxon>
        <taxon>Estrildinae</taxon>
        <taxon>Taeniopygia</taxon>
    </lineage>
</organism>
<evidence type="ECO:0000313" key="1">
    <source>
        <dbReference type="Ensembl" id="ENSTGUP00000025469.1"/>
    </source>
</evidence>
<dbReference type="Proteomes" id="UP000007754">
    <property type="component" value="Chromosome 8"/>
</dbReference>
<reference evidence="1" key="2">
    <citation type="submission" date="2025-08" db="UniProtKB">
        <authorList>
            <consortium name="Ensembl"/>
        </authorList>
    </citation>
    <scope>IDENTIFICATION</scope>
</reference>
<keyword evidence="2" id="KW-1185">Reference proteome</keyword>
<reference evidence="1 2" key="1">
    <citation type="journal article" date="2010" name="Nature">
        <title>The genome of a songbird.</title>
        <authorList>
            <person name="Warren W.C."/>
            <person name="Clayton D.F."/>
            <person name="Ellegren H."/>
            <person name="Arnold A.P."/>
            <person name="Hillier L.W."/>
            <person name="Kunstner A."/>
            <person name="Searle S."/>
            <person name="White S."/>
            <person name="Vilella A.J."/>
            <person name="Fairley S."/>
            <person name="Heger A."/>
            <person name="Kong L."/>
            <person name="Ponting C.P."/>
            <person name="Jarvis E.D."/>
            <person name="Mello C.V."/>
            <person name="Minx P."/>
            <person name="Lovell P."/>
            <person name="Velho T.A."/>
            <person name="Ferris M."/>
            <person name="Balakrishnan C.N."/>
            <person name="Sinha S."/>
            <person name="Blatti C."/>
            <person name="London S.E."/>
            <person name="Li Y."/>
            <person name="Lin Y.C."/>
            <person name="George J."/>
            <person name="Sweedler J."/>
            <person name="Southey B."/>
            <person name="Gunaratne P."/>
            <person name="Watson M."/>
            <person name="Nam K."/>
            <person name="Backstrom N."/>
            <person name="Smeds L."/>
            <person name="Nabholz B."/>
            <person name="Itoh Y."/>
            <person name="Whitney O."/>
            <person name="Pfenning A.R."/>
            <person name="Howard J."/>
            <person name="Volker M."/>
            <person name="Skinner B.M."/>
            <person name="Griffin D.K."/>
            <person name="Ye L."/>
            <person name="McLaren W.M."/>
            <person name="Flicek P."/>
            <person name="Quesada V."/>
            <person name="Velasco G."/>
            <person name="Lopez-Otin C."/>
            <person name="Puente X.S."/>
            <person name="Olender T."/>
            <person name="Lancet D."/>
            <person name="Smit A.F."/>
            <person name="Hubley R."/>
            <person name="Konkel M.K."/>
            <person name="Walker J.A."/>
            <person name="Batzer M.A."/>
            <person name="Gu W."/>
            <person name="Pollock D.D."/>
            <person name="Chen L."/>
            <person name="Cheng Z."/>
            <person name="Eichler E.E."/>
            <person name="Stapley J."/>
            <person name="Slate J."/>
            <person name="Ekblom R."/>
            <person name="Birkhead T."/>
            <person name="Burke T."/>
            <person name="Burt D."/>
            <person name="Scharff C."/>
            <person name="Adam I."/>
            <person name="Richard H."/>
            <person name="Sultan M."/>
            <person name="Soldatov A."/>
            <person name="Lehrach H."/>
            <person name="Edwards S.V."/>
            <person name="Yang S.P."/>
            <person name="Li X."/>
            <person name="Graves T."/>
            <person name="Fulton L."/>
            <person name="Nelson J."/>
            <person name="Chinwalla A."/>
            <person name="Hou S."/>
            <person name="Mardis E.R."/>
            <person name="Wilson R.K."/>
        </authorList>
    </citation>
    <scope>NUCLEOTIDE SEQUENCE [LARGE SCALE GENOMIC DNA]</scope>
</reference>
<evidence type="ECO:0000313" key="2">
    <source>
        <dbReference type="Proteomes" id="UP000007754"/>
    </source>
</evidence>
<protein>
    <submittedName>
        <fullName evidence="1">Uncharacterized protein</fullName>
    </submittedName>
</protein>
<reference evidence="1" key="3">
    <citation type="submission" date="2025-09" db="UniProtKB">
        <authorList>
            <consortium name="Ensembl"/>
        </authorList>
    </citation>
    <scope>IDENTIFICATION</scope>
</reference>
<dbReference type="InParanoid" id="A0A674GRA3"/>
<proteinExistence type="predicted"/>